<dbReference type="InterPro" id="IPR023774">
    <property type="entry name" value="Put_metal_dep_hydrolase_YfiT"/>
</dbReference>
<evidence type="ECO:0000259" key="6">
    <source>
        <dbReference type="Pfam" id="PF12867"/>
    </source>
</evidence>
<organism evidence="7 8">
    <name type="scientific">Ectobacillus antri</name>
    <dbReference type="NCBI Taxonomy" id="2486280"/>
    <lineage>
        <taxon>Bacteria</taxon>
        <taxon>Bacillati</taxon>
        <taxon>Bacillota</taxon>
        <taxon>Bacilli</taxon>
        <taxon>Bacillales</taxon>
        <taxon>Bacillaceae</taxon>
        <taxon>Ectobacillus</taxon>
    </lineage>
</organism>
<comment type="subcellular location">
    <subcellularLocation>
        <location evidence="5">Cytoplasm</location>
    </subcellularLocation>
</comment>
<keyword evidence="1 5" id="KW-0963">Cytoplasm</keyword>
<dbReference type="Pfam" id="PF12867">
    <property type="entry name" value="DinB_2"/>
    <property type="match status" value="1"/>
</dbReference>
<protein>
    <recommendedName>
        <fullName evidence="5">Putative metal-dependent hydrolase P6P90_10810</fullName>
        <ecNumber evidence="5">3.-.-.-</ecNumber>
    </recommendedName>
</protein>
<comment type="function">
    <text evidence="5">Possible metal-dependent hydrolase.</text>
</comment>
<keyword evidence="7" id="KW-0808">Transferase</keyword>
<sequence length="173" mass="20237">MDLRYPLGKFEAPELFNDKLRKTWIHDIRKAPTAVKRAIEGLSDNKLDTPYRTEGWTIRQVIHHMADSHMNSFIRFKLALTEDNPTIKPYHEDRWALLPDTNTAPVSLSLSLLEGLHKRWVILLESLTDEDFKRTFYHPDLGEVTLDTALALYAWHSKHHTAHITSLRLRMGW</sequence>
<dbReference type="InterPro" id="IPR034660">
    <property type="entry name" value="DinB/YfiT-like"/>
</dbReference>
<evidence type="ECO:0000256" key="2">
    <source>
        <dbReference type="ARBA" id="ARBA00022723"/>
    </source>
</evidence>
<dbReference type="HAMAP" id="MF_01256">
    <property type="entry name" value="YfiT_hydrol"/>
    <property type="match status" value="1"/>
</dbReference>
<keyword evidence="3 5" id="KW-0378">Hydrolase</keyword>
<evidence type="ECO:0000256" key="1">
    <source>
        <dbReference type="ARBA" id="ARBA00022490"/>
    </source>
</evidence>
<comment type="caution">
    <text evidence="7">The sequence shown here is derived from an EMBL/GenBank/DDBJ whole genome shotgun (WGS) entry which is preliminary data.</text>
</comment>
<dbReference type="Proteomes" id="UP001218246">
    <property type="component" value="Unassembled WGS sequence"/>
</dbReference>
<proteinExistence type="inferred from homology"/>
<keyword evidence="8" id="KW-1185">Reference proteome</keyword>
<dbReference type="NCBIfam" id="NF009807">
    <property type="entry name" value="PRK13291.1"/>
    <property type="match status" value="1"/>
</dbReference>
<name>A0ABT6H6W1_9BACI</name>
<comment type="cofactor">
    <cofactor evidence="5">
        <name>Zn(2+)</name>
        <dbReference type="ChEBI" id="CHEBI:29105"/>
    </cofactor>
    <text evidence="5">Binds 1 zinc ion per subunit.</text>
</comment>
<comment type="subunit">
    <text evidence="5">Homodimer.</text>
</comment>
<keyword evidence="4 5" id="KW-0862">Zinc</keyword>
<gene>
    <name evidence="7" type="primary">bstA</name>
    <name evidence="7" type="ORF">P6P90_10810</name>
</gene>
<evidence type="ECO:0000256" key="3">
    <source>
        <dbReference type="ARBA" id="ARBA00022801"/>
    </source>
</evidence>
<evidence type="ECO:0000256" key="4">
    <source>
        <dbReference type="ARBA" id="ARBA00022833"/>
    </source>
</evidence>
<feature type="domain" description="DinB-like" evidence="6">
    <location>
        <begin position="29"/>
        <end position="164"/>
    </location>
</feature>
<dbReference type="EMBL" id="JARULN010000009">
    <property type="protein sequence ID" value="MDG5754459.1"/>
    <property type="molecule type" value="Genomic_DNA"/>
</dbReference>
<dbReference type="GO" id="GO:0016740">
    <property type="term" value="F:transferase activity"/>
    <property type="evidence" value="ECO:0007669"/>
    <property type="project" value="UniProtKB-KW"/>
</dbReference>
<feature type="binding site" evidence="5">
    <location>
        <position position="64"/>
    </location>
    <ligand>
        <name>Zn(2+)</name>
        <dbReference type="ChEBI" id="CHEBI:29105"/>
    </ligand>
</feature>
<comment type="similarity">
    <text evidence="5">Belongs to the metal hydrolase YfiT family.</text>
</comment>
<dbReference type="EC" id="3.-.-.-" evidence="5"/>
<evidence type="ECO:0000256" key="5">
    <source>
        <dbReference type="HAMAP-Rule" id="MF_01256"/>
    </source>
</evidence>
<dbReference type="InterPro" id="IPR024775">
    <property type="entry name" value="DinB-like"/>
</dbReference>
<keyword evidence="2 5" id="KW-0479">Metal-binding</keyword>
<dbReference type="RefSeq" id="WP_124565108.1">
    <property type="nucleotide sequence ID" value="NZ_JARRRY010000008.1"/>
</dbReference>
<evidence type="ECO:0000313" key="7">
    <source>
        <dbReference type="EMBL" id="MDG5754459.1"/>
    </source>
</evidence>
<dbReference type="Gene3D" id="1.20.120.450">
    <property type="entry name" value="dinb family like domain"/>
    <property type="match status" value="1"/>
</dbReference>
<feature type="binding site" evidence="5">
    <location>
        <position position="156"/>
    </location>
    <ligand>
        <name>Zn(2+)</name>
        <dbReference type="ChEBI" id="CHEBI:29105"/>
    </ligand>
</feature>
<evidence type="ECO:0000313" key="8">
    <source>
        <dbReference type="Proteomes" id="UP001218246"/>
    </source>
</evidence>
<accession>A0ABT6H6W1</accession>
<dbReference type="SUPFAM" id="SSF109854">
    <property type="entry name" value="DinB/YfiT-like putative metalloenzymes"/>
    <property type="match status" value="1"/>
</dbReference>
<feature type="binding site" evidence="5">
    <location>
        <position position="160"/>
    </location>
    <ligand>
        <name>Zn(2+)</name>
        <dbReference type="ChEBI" id="CHEBI:29105"/>
    </ligand>
</feature>
<reference evidence="7 8" key="1">
    <citation type="submission" date="2023-04" db="EMBL/GenBank/DDBJ databases">
        <title>Ectobacillus antri isolated from activated sludge.</title>
        <authorList>
            <person name="Yan P."/>
            <person name="Liu X."/>
        </authorList>
    </citation>
    <scope>NUCLEOTIDE SEQUENCE [LARGE SCALE GENOMIC DNA]</scope>
    <source>
        <strain evidence="7 8">C18H</strain>
    </source>
</reference>